<dbReference type="InterPro" id="IPR006119">
    <property type="entry name" value="Resolv_N"/>
</dbReference>
<keyword evidence="3" id="KW-1185">Reference proteome</keyword>
<reference evidence="2 3" key="1">
    <citation type="submission" date="2020-03" db="EMBL/GenBank/DDBJ databases">
        <title>Whole genome shotgun sequence of Phytohabitans houttuyneae NBRC 108639.</title>
        <authorList>
            <person name="Komaki H."/>
            <person name="Tamura T."/>
        </authorList>
    </citation>
    <scope>NUCLEOTIDE SEQUENCE [LARGE SCALE GENOMIC DNA]</scope>
    <source>
        <strain evidence="2 3">NBRC 108639</strain>
    </source>
</reference>
<proteinExistence type="predicted"/>
<evidence type="ECO:0000313" key="2">
    <source>
        <dbReference type="EMBL" id="GFJ77773.1"/>
    </source>
</evidence>
<dbReference type="GO" id="GO:0003677">
    <property type="term" value="F:DNA binding"/>
    <property type="evidence" value="ECO:0007669"/>
    <property type="project" value="InterPro"/>
</dbReference>
<reference evidence="2 3" key="2">
    <citation type="submission" date="2020-03" db="EMBL/GenBank/DDBJ databases">
        <authorList>
            <person name="Ichikawa N."/>
            <person name="Kimura A."/>
            <person name="Kitahashi Y."/>
            <person name="Uohara A."/>
        </authorList>
    </citation>
    <scope>NUCLEOTIDE SEQUENCE [LARGE SCALE GENOMIC DNA]</scope>
    <source>
        <strain evidence="2 3">NBRC 108639</strain>
    </source>
</reference>
<dbReference type="Pfam" id="PF00239">
    <property type="entry name" value="Resolvase"/>
    <property type="match status" value="1"/>
</dbReference>
<name>A0A6V8JYE5_9ACTN</name>
<evidence type="ECO:0000313" key="3">
    <source>
        <dbReference type="Proteomes" id="UP000482800"/>
    </source>
</evidence>
<dbReference type="InterPro" id="IPR036162">
    <property type="entry name" value="Resolvase-like_N_sf"/>
</dbReference>
<dbReference type="Gene3D" id="3.40.50.1390">
    <property type="entry name" value="Resolvase, N-terminal catalytic domain"/>
    <property type="match status" value="1"/>
</dbReference>
<dbReference type="RefSeq" id="WP_218578900.1">
    <property type="nucleotide sequence ID" value="NZ_BAABGO010000018.1"/>
</dbReference>
<organism evidence="2 3">
    <name type="scientific">Phytohabitans houttuyneae</name>
    <dbReference type="NCBI Taxonomy" id="1076126"/>
    <lineage>
        <taxon>Bacteria</taxon>
        <taxon>Bacillati</taxon>
        <taxon>Actinomycetota</taxon>
        <taxon>Actinomycetes</taxon>
        <taxon>Micromonosporales</taxon>
        <taxon>Micromonosporaceae</taxon>
    </lineage>
</organism>
<dbReference type="GO" id="GO:0000150">
    <property type="term" value="F:DNA strand exchange activity"/>
    <property type="evidence" value="ECO:0007669"/>
    <property type="project" value="InterPro"/>
</dbReference>
<sequence>MGGELVQRAHWGDLEGLNLAGLVRLSFEFEGQRAGSPYMTGRDIKGRDEQTKDCRGYVEGRKGNYVFTYEEPDTSAYKRKRVRLPDGRMAYRVVRPVFEGALEDLKRGLTPDGQRLDGLIVYDIDRLTRDNRHLEDCIEVVEHFGRPILDITGTLDLLTDNGRTVARIVVATYHKQSVDAARRVRRKHRAMEQAGTPPAAGVHSGGSGICARWSLWKRTR</sequence>
<dbReference type="EMBL" id="BLPF01000001">
    <property type="protein sequence ID" value="GFJ77773.1"/>
    <property type="molecule type" value="Genomic_DNA"/>
</dbReference>
<gene>
    <name evidence="2" type="ORF">Phou_019530</name>
</gene>
<dbReference type="CDD" id="cd00338">
    <property type="entry name" value="Ser_Recombinase"/>
    <property type="match status" value="1"/>
</dbReference>
<evidence type="ECO:0000259" key="1">
    <source>
        <dbReference type="SMART" id="SM00857"/>
    </source>
</evidence>
<dbReference type="AlphaFoldDB" id="A0A6V8JYE5"/>
<protein>
    <recommendedName>
        <fullName evidence="1">Resolvase/invertase-type recombinase catalytic domain-containing protein</fullName>
    </recommendedName>
</protein>
<feature type="domain" description="Resolvase/invertase-type recombinase catalytic" evidence="1">
    <location>
        <begin position="19"/>
        <end position="197"/>
    </location>
</feature>
<comment type="caution">
    <text evidence="2">The sequence shown here is derived from an EMBL/GenBank/DDBJ whole genome shotgun (WGS) entry which is preliminary data.</text>
</comment>
<dbReference type="SUPFAM" id="SSF53041">
    <property type="entry name" value="Resolvase-like"/>
    <property type="match status" value="1"/>
</dbReference>
<dbReference type="SMART" id="SM00857">
    <property type="entry name" value="Resolvase"/>
    <property type="match status" value="1"/>
</dbReference>
<dbReference type="Proteomes" id="UP000482800">
    <property type="component" value="Unassembled WGS sequence"/>
</dbReference>
<accession>A0A6V8JYE5</accession>